<dbReference type="EMBL" id="FOEF01000011">
    <property type="protein sequence ID" value="SEP47114.1"/>
    <property type="molecule type" value="Genomic_DNA"/>
</dbReference>
<accession>A0A1H8Y4C8</accession>
<feature type="region of interest" description="Disordered" evidence="1">
    <location>
        <begin position="245"/>
        <end position="516"/>
    </location>
</feature>
<dbReference type="Proteomes" id="UP000198582">
    <property type="component" value="Unassembled WGS sequence"/>
</dbReference>
<proteinExistence type="predicted"/>
<dbReference type="OrthoDB" id="3695672at2"/>
<evidence type="ECO:0008006" key="4">
    <source>
        <dbReference type="Google" id="ProtNLM"/>
    </source>
</evidence>
<keyword evidence="3" id="KW-1185">Reference proteome</keyword>
<feature type="compositionally biased region" description="Low complexity" evidence="1">
    <location>
        <begin position="386"/>
        <end position="403"/>
    </location>
</feature>
<dbReference type="STRING" id="394193.SAMN04489732_11141"/>
<dbReference type="InterPro" id="IPR036689">
    <property type="entry name" value="ESAT-6-like_sf"/>
</dbReference>
<dbReference type="AlphaFoldDB" id="A0A1H8Y4C8"/>
<name>A0A1H8Y4C8_9PSEU</name>
<gene>
    <name evidence="2" type="ORF">SAMN04489732_11141</name>
</gene>
<protein>
    <recommendedName>
        <fullName evidence="4">Proteins of 100 residues with WXG</fullName>
    </recommendedName>
</protein>
<evidence type="ECO:0000313" key="2">
    <source>
        <dbReference type="EMBL" id="SEP47114.1"/>
    </source>
</evidence>
<organism evidence="2 3">
    <name type="scientific">Amycolatopsis saalfeldensis</name>
    <dbReference type="NCBI Taxonomy" id="394193"/>
    <lineage>
        <taxon>Bacteria</taxon>
        <taxon>Bacillati</taxon>
        <taxon>Actinomycetota</taxon>
        <taxon>Actinomycetes</taxon>
        <taxon>Pseudonocardiales</taxon>
        <taxon>Pseudonocardiaceae</taxon>
        <taxon>Amycolatopsis</taxon>
    </lineage>
</organism>
<sequence length="516" mass="50837">MTAAETTSDSAAGGLLAELTSIGAAARGPGWAVGDLGSWSGDLGRLDATDSPLSALSAAGFGAVRQLVSFLEDPLNQLAGNSGSVTSAARDSSGTGDELATLAGSYRAAVRGETTDWSGDAADAYRTAGADYADGIAAIGQAAAAVGSAISGAGGAVARTARGVRQDITDAVAEMLPILTTARAQAGATHGASMAAAIPQCVRIAESYAQRILARMRALLSSGQNLKGLVDKVVSAIEAVERALRSRADGPAPDGKQQTSDPGTGGSSGTGSADATASTSAQTSADQTSSGQTTGDQTASDQTAAGQATKSGSTGSAAHTSAGTGLGVGTSSSPASFPVTASPGSTSVSSAPVAVPKSSGLVPSLAGDQTPSGITGRGPIVGLPGNSGRSTGGTSAAKTSASGATGGGMIGGQLGAGGKRAEDKEHTSPAWLRGTEGLFDPDEPVLPAVIDTPLDPEDDVDEIVPPRRPAPVEPKPAALPQREEREPEDEKKAEPVKMTWRMSEDGELELVPSPAP</sequence>
<dbReference type="RefSeq" id="WP_091619967.1">
    <property type="nucleotide sequence ID" value="NZ_FOEF01000011.1"/>
</dbReference>
<feature type="compositionally biased region" description="Low complexity" evidence="1">
    <location>
        <begin position="338"/>
        <end position="360"/>
    </location>
</feature>
<feature type="compositionally biased region" description="Gly residues" evidence="1">
    <location>
        <begin position="404"/>
        <end position="418"/>
    </location>
</feature>
<evidence type="ECO:0000313" key="3">
    <source>
        <dbReference type="Proteomes" id="UP000198582"/>
    </source>
</evidence>
<dbReference type="SUPFAM" id="SSF140453">
    <property type="entry name" value="EsxAB dimer-like"/>
    <property type="match status" value="1"/>
</dbReference>
<evidence type="ECO:0000256" key="1">
    <source>
        <dbReference type="SAM" id="MobiDB-lite"/>
    </source>
</evidence>
<feature type="compositionally biased region" description="Basic and acidic residues" evidence="1">
    <location>
        <begin position="481"/>
        <end position="495"/>
    </location>
</feature>
<reference evidence="3" key="1">
    <citation type="submission" date="2016-10" db="EMBL/GenBank/DDBJ databases">
        <authorList>
            <person name="Varghese N."/>
            <person name="Submissions S."/>
        </authorList>
    </citation>
    <scope>NUCLEOTIDE SEQUENCE [LARGE SCALE GENOMIC DNA]</scope>
    <source>
        <strain evidence="3">DSM 44993</strain>
    </source>
</reference>
<feature type="compositionally biased region" description="Low complexity" evidence="1">
    <location>
        <begin position="270"/>
        <end position="323"/>
    </location>
</feature>
<dbReference type="Gene3D" id="1.10.287.1060">
    <property type="entry name" value="ESAT-6-like"/>
    <property type="match status" value="1"/>
</dbReference>